<dbReference type="InterPro" id="IPR007048">
    <property type="entry name" value="IraD/Gp25-like"/>
</dbReference>
<evidence type="ECO:0000313" key="3">
    <source>
        <dbReference type="Proteomes" id="UP000193409"/>
    </source>
</evidence>
<sequence length="123" mass="13952">MVQDIRNITAADWQPRLDAHGEVVAGIDDINQCIRTILMTPKGSVPHRPEFGSDLWRYIDLPTSEAAPHVIREGIDALRQWEPRIEVVRMVPIELSAHLHITVEWRLDGRGEMIATEVRDVAA</sequence>
<protein>
    <submittedName>
        <fullName evidence="2">Gene 25-like lysozyme</fullName>
    </submittedName>
</protein>
<dbReference type="Gene3D" id="3.10.450.40">
    <property type="match status" value="1"/>
</dbReference>
<reference evidence="2 3" key="1">
    <citation type="submission" date="2017-03" db="EMBL/GenBank/DDBJ databases">
        <authorList>
            <person name="Afonso C.L."/>
            <person name="Miller P.J."/>
            <person name="Scott M.A."/>
            <person name="Spackman E."/>
            <person name="Goraichik I."/>
            <person name="Dimitrov K.M."/>
            <person name="Suarez D.L."/>
            <person name="Swayne D.E."/>
        </authorList>
    </citation>
    <scope>NUCLEOTIDE SEQUENCE [LARGE SCALE GENOMIC DNA]</scope>
    <source>
        <strain evidence="2 3">CECT 7680</strain>
    </source>
</reference>
<name>A0A1Y5SSF2_9RHOB</name>
<dbReference type="Proteomes" id="UP000193409">
    <property type="component" value="Unassembled WGS sequence"/>
</dbReference>
<accession>A0A1Y5SSF2</accession>
<evidence type="ECO:0000313" key="2">
    <source>
        <dbReference type="EMBL" id="SLN47445.1"/>
    </source>
</evidence>
<gene>
    <name evidence="2" type="ORF">PSA7680_02438</name>
</gene>
<dbReference type="AlphaFoldDB" id="A0A1Y5SSF2"/>
<keyword evidence="3" id="KW-1185">Reference proteome</keyword>
<proteinExistence type="predicted"/>
<dbReference type="SUPFAM" id="SSF160719">
    <property type="entry name" value="gpW/gp25-like"/>
    <property type="match status" value="1"/>
</dbReference>
<organism evidence="2 3">
    <name type="scientific">Pseudoruegeria aquimaris</name>
    <dbReference type="NCBI Taxonomy" id="393663"/>
    <lineage>
        <taxon>Bacteria</taxon>
        <taxon>Pseudomonadati</taxon>
        <taxon>Pseudomonadota</taxon>
        <taxon>Alphaproteobacteria</taxon>
        <taxon>Rhodobacterales</taxon>
        <taxon>Roseobacteraceae</taxon>
        <taxon>Pseudoruegeria</taxon>
    </lineage>
</organism>
<dbReference type="OrthoDB" id="8290865at2"/>
<dbReference type="EMBL" id="FWFQ01000017">
    <property type="protein sequence ID" value="SLN47445.1"/>
    <property type="molecule type" value="Genomic_DNA"/>
</dbReference>
<dbReference type="Pfam" id="PF04965">
    <property type="entry name" value="GPW_gp25"/>
    <property type="match status" value="1"/>
</dbReference>
<dbReference type="RefSeq" id="WP_085868989.1">
    <property type="nucleotide sequence ID" value="NZ_FWFQ01000017.1"/>
</dbReference>
<feature type="domain" description="IraD/Gp25-like" evidence="1">
    <location>
        <begin position="27"/>
        <end position="108"/>
    </location>
</feature>
<evidence type="ECO:0000259" key="1">
    <source>
        <dbReference type="Pfam" id="PF04965"/>
    </source>
</evidence>